<dbReference type="AlphaFoldDB" id="A0A921I5K9"/>
<comment type="caution">
    <text evidence="2">The sequence shown here is derived from an EMBL/GenBank/DDBJ whole genome shotgun (WGS) entry which is preliminary data.</text>
</comment>
<dbReference type="GO" id="GO:0006260">
    <property type="term" value="P:DNA replication"/>
    <property type="evidence" value="ECO:0007669"/>
    <property type="project" value="InterPro"/>
</dbReference>
<dbReference type="EMBL" id="DYVL01000091">
    <property type="protein sequence ID" value="HJG11642.1"/>
    <property type="molecule type" value="Genomic_DNA"/>
</dbReference>
<dbReference type="Pfam" id="PF05144">
    <property type="entry name" value="Phage_CRI"/>
    <property type="match status" value="1"/>
</dbReference>
<proteinExistence type="predicted"/>
<protein>
    <recommendedName>
        <fullName evidence="1">Replication-associated protein G2P N-terminal domain-containing protein</fullName>
    </recommendedName>
</protein>
<evidence type="ECO:0000259" key="1">
    <source>
        <dbReference type="Pfam" id="PF05144"/>
    </source>
</evidence>
<evidence type="ECO:0000313" key="3">
    <source>
        <dbReference type="Proteomes" id="UP000747074"/>
    </source>
</evidence>
<name>A0A921I5K9_9BACE</name>
<dbReference type="Proteomes" id="UP000747074">
    <property type="component" value="Unassembled WGS sequence"/>
</dbReference>
<organism evidence="2 3">
    <name type="scientific">Bacteroides xylanisolvens</name>
    <dbReference type="NCBI Taxonomy" id="371601"/>
    <lineage>
        <taxon>Bacteria</taxon>
        <taxon>Pseudomonadati</taxon>
        <taxon>Bacteroidota</taxon>
        <taxon>Bacteroidia</taxon>
        <taxon>Bacteroidales</taxon>
        <taxon>Bacteroidaceae</taxon>
        <taxon>Bacteroides</taxon>
    </lineage>
</organism>
<sequence length="344" mass="39686">MYDTVVLKLLKEDIGDKYDWRSVFNKIDQISEYKPFEGGSGHINGLRVTVTAKHVRVTGSLSKYFRGTNLDSLTLSQVEKAIKQLGKDLGVPMVKADVERVDIAENFEMSCPPEFYISKMLTFGASYPNRWEKDTIYFPASSDGVVLRFYDKSKEVRRKRKKNNHTGSLSKGVGQNLLRYEICFGQKKIRQMFGHQLKAKDLYNKEVFWSFISEWLCSYDEIGILPDKLFDVSFEQIKTQSDFEDWCICVANSVVGLPAFVKGRFSARERNLDEPNGRKMDRQDRQYHKRIQDKIRGAIRHFSSVMGQPDLIKELVGKIEAYLTDKFENSPDAYDVREDSASVK</sequence>
<accession>A0A921I5K9</accession>
<reference evidence="2" key="1">
    <citation type="journal article" date="2021" name="PeerJ">
        <title>Extensive microbial diversity within the chicken gut microbiome revealed by metagenomics and culture.</title>
        <authorList>
            <person name="Gilroy R."/>
            <person name="Ravi A."/>
            <person name="Getino M."/>
            <person name="Pursley I."/>
            <person name="Horton D.L."/>
            <person name="Alikhan N.F."/>
            <person name="Baker D."/>
            <person name="Gharbi K."/>
            <person name="Hall N."/>
            <person name="Watson M."/>
            <person name="Adriaenssens E.M."/>
            <person name="Foster-Nyarko E."/>
            <person name="Jarju S."/>
            <person name="Secka A."/>
            <person name="Antonio M."/>
            <person name="Oren A."/>
            <person name="Chaudhuri R.R."/>
            <person name="La Ragione R."/>
            <person name="Hildebrand F."/>
            <person name="Pallen M.J."/>
        </authorList>
    </citation>
    <scope>NUCLEOTIDE SEQUENCE</scope>
    <source>
        <strain evidence="2">CHK154-13316</strain>
    </source>
</reference>
<reference evidence="2" key="2">
    <citation type="submission" date="2021-09" db="EMBL/GenBank/DDBJ databases">
        <authorList>
            <person name="Gilroy R."/>
        </authorList>
    </citation>
    <scope>NUCLEOTIDE SEQUENCE</scope>
    <source>
        <strain evidence="2">CHK154-13316</strain>
    </source>
</reference>
<dbReference type="InterPro" id="IPR022686">
    <property type="entry name" value="G2P_N"/>
</dbReference>
<feature type="domain" description="Replication-associated protein G2P N-terminal" evidence="1">
    <location>
        <begin position="1"/>
        <end position="192"/>
    </location>
</feature>
<gene>
    <name evidence="2" type="ORF">K8V07_06910</name>
</gene>
<evidence type="ECO:0000313" key="2">
    <source>
        <dbReference type="EMBL" id="HJG11642.1"/>
    </source>
</evidence>